<dbReference type="EMBL" id="CAADRP010002194">
    <property type="protein sequence ID" value="VFU63163.1"/>
    <property type="molecule type" value="Genomic_DNA"/>
</dbReference>
<reference evidence="2" key="1">
    <citation type="submission" date="2019-03" db="EMBL/GenBank/DDBJ databases">
        <authorList>
            <person name="Mank J."/>
            <person name="Almeida P."/>
        </authorList>
    </citation>
    <scope>NUCLEOTIDE SEQUENCE</scope>
    <source>
        <strain evidence="2">78183</strain>
    </source>
</reference>
<evidence type="ECO:0000256" key="1">
    <source>
        <dbReference type="SAM" id="MobiDB-lite"/>
    </source>
</evidence>
<evidence type="ECO:0000313" key="2">
    <source>
        <dbReference type="EMBL" id="VFU63163.1"/>
    </source>
</evidence>
<name>A0A6N2NJU4_SALVM</name>
<dbReference type="AlphaFoldDB" id="A0A6N2NJU4"/>
<organism evidence="2">
    <name type="scientific">Salix viminalis</name>
    <name type="common">Common osier</name>
    <name type="synonym">Basket willow</name>
    <dbReference type="NCBI Taxonomy" id="40686"/>
    <lineage>
        <taxon>Eukaryota</taxon>
        <taxon>Viridiplantae</taxon>
        <taxon>Streptophyta</taxon>
        <taxon>Embryophyta</taxon>
        <taxon>Tracheophyta</taxon>
        <taxon>Spermatophyta</taxon>
        <taxon>Magnoliopsida</taxon>
        <taxon>eudicotyledons</taxon>
        <taxon>Gunneridae</taxon>
        <taxon>Pentapetalae</taxon>
        <taxon>rosids</taxon>
        <taxon>fabids</taxon>
        <taxon>Malpighiales</taxon>
        <taxon>Salicaceae</taxon>
        <taxon>Saliceae</taxon>
        <taxon>Salix</taxon>
    </lineage>
</organism>
<feature type="region of interest" description="Disordered" evidence="1">
    <location>
        <begin position="85"/>
        <end position="126"/>
    </location>
</feature>
<protein>
    <submittedName>
        <fullName evidence="2">Uncharacterized protein</fullName>
    </submittedName>
</protein>
<proteinExistence type="predicted"/>
<sequence length="126" mass="14275">MSQNQATVLIEITKIIGSAYPPHQHHWSSAYQQPTTGYQPWMQPTCKIYSCEDQIREMASERMSTNRDYKKLVAVAYLPPPAPPDPSAYLSAPPPAGYATKDGQTHLQNPVPVETKSRGDDFWKRW</sequence>
<feature type="compositionally biased region" description="Basic and acidic residues" evidence="1">
    <location>
        <begin position="115"/>
        <end position="126"/>
    </location>
</feature>
<accession>A0A6N2NJU4</accession>
<gene>
    <name evidence="2" type="ORF">SVIM_LOCUS480691</name>
</gene>
<feature type="compositionally biased region" description="Pro residues" evidence="1">
    <location>
        <begin position="85"/>
        <end position="96"/>
    </location>
</feature>